<dbReference type="Proteomes" id="UP000284178">
    <property type="component" value="Unassembled WGS sequence"/>
</dbReference>
<keyword evidence="2 4" id="KW-0238">DNA-binding</keyword>
<dbReference type="SUPFAM" id="SSF46689">
    <property type="entry name" value="Homeodomain-like"/>
    <property type="match status" value="1"/>
</dbReference>
<dbReference type="InterPro" id="IPR054156">
    <property type="entry name" value="YxaF_TetR_C"/>
</dbReference>
<evidence type="ECO:0000256" key="2">
    <source>
        <dbReference type="ARBA" id="ARBA00023125"/>
    </source>
</evidence>
<dbReference type="Pfam" id="PF00440">
    <property type="entry name" value="TetR_N"/>
    <property type="match status" value="1"/>
</dbReference>
<dbReference type="PANTHER" id="PTHR47506">
    <property type="entry name" value="TRANSCRIPTIONAL REGULATORY PROTEIN"/>
    <property type="match status" value="1"/>
</dbReference>
<dbReference type="PANTHER" id="PTHR47506:SF3">
    <property type="entry name" value="HTH-TYPE TRANSCRIPTIONAL REGULATOR LMRA"/>
    <property type="match status" value="1"/>
</dbReference>
<protein>
    <submittedName>
        <fullName evidence="6">TetR/AcrR family transcriptional regulator</fullName>
    </submittedName>
</protein>
<feature type="domain" description="HTH tetR-type" evidence="5">
    <location>
        <begin position="12"/>
        <end position="72"/>
    </location>
</feature>
<evidence type="ECO:0000256" key="1">
    <source>
        <dbReference type="ARBA" id="ARBA00023015"/>
    </source>
</evidence>
<dbReference type="SUPFAM" id="SSF48498">
    <property type="entry name" value="Tetracyclin repressor-like, C-terminal domain"/>
    <property type="match status" value="1"/>
</dbReference>
<name>A0A412FIN0_9FIRM</name>
<dbReference type="InterPro" id="IPR001647">
    <property type="entry name" value="HTH_TetR"/>
</dbReference>
<feature type="DNA-binding region" description="H-T-H motif" evidence="4">
    <location>
        <begin position="35"/>
        <end position="54"/>
    </location>
</feature>
<evidence type="ECO:0000313" key="6">
    <source>
        <dbReference type="EMBL" id="RGR68018.1"/>
    </source>
</evidence>
<accession>A0A412FIN0</accession>
<proteinExistence type="predicted"/>
<comment type="caution">
    <text evidence="6">The sequence shown here is derived from an EMBL/GenBank/DDBJ whole genome shotgun (WGS) entry which is preliminary data.</text>
</comment>
<gene>
    <name evidence="6" type="ORF">DWY25_16315</name>
</gene>
<evidence type="ECO:0000256" key="3">
    <source>
        <dbReference type="ARBA" id="ARBA00023163"/>
    </source>
</evidence>
<dbReference type="InterPro" id="IPR036271">
    <property type="entry name" value="Tet_transcr_reg_TetR-rel_C_sf"/>
</dbReference>
<evidence type="ECO:0000256" key="4">
    <source>
        <dbReference type="PROSITE-ProRule" id="PRU00335"/>
    </source>
</evidence>
<evidence type="ECO:0000259" key="5">
    <source>
        <dbReference type="PROSITE" id="PS50977"/>
    </source>
</evidence>
<sequence>MGENRMNQEKTNEKRLRILKSAANLIAQKGYYGVGLKEILDVCGIPKGSFYYFFPGGKNQLGVEVLNYAYERMEQGILASIFPVSDNAEEVFVKMAHHIADMLENHKGYATSLVITFIGIEASDISVEMEAAAKQVYQRWIQLYCDKLIACGYSLERAKQIAPQICALIHGMTLSCWIRKDTSDMLALEPAIRALLQS</sequence>
<dbReference type="Pfam" id="PF21993">
    <property type="entry name" value="TetR_C_13_2"/>
    <property type="match status" value="1"/>
</dbReference>
<dbReference type="PROSITE" id="PS50977">
    <property type="entry name" value="HTH_TETR_2"/>
    <property type="match status" value="1"/>
</dbReference>
<keyword evidence="3" id="KW-0804">Transcription</keyword>
<dbReference type="Gene3D" id="1.10.357.10">
    <property type="entry name" value="Tetracycline Repressor, domain 2"/>
    <property type="match status" value="1"/>
</dbReference>
<keyword evidence="1" id="KW-0805">Transcription regulation</keyword>
<dbReference type="EMBL" id="QRUP01000029">
    <property type="protein sequence ID" value="RGR68018.1"/>
    <property type="molecule type" value="Genomic_DNA"/>
</dbReference>
<keyword evidence="7" id="KW-1185">Reference proteome</keyword>
<dbReference type="GO" id="GO:0003677">
    <property type="term" value="F:DNA binding"/>
    <property type="evidence" value="ECO:0007669"/>
    <property type="project" value="UniProtKB-UniRule"/>
</dbReference>
<organism evidence="6 7">
    <name type="scientific">Holdemania filiformis</name>
    <dbReference type="NCBI Taxonomy" id="61171"/>
    <lineage>
        <taxon>Bacteria</taxon>
        <taxon>Bacillati</taxon>
        <taxon>Bacillota</taxon>
        <taxon>Erysipelotrichia</taxon>
        <taxon>Erysipelotrichales</taxon>
        <taxon>Erysipelotrichaceae</taxon>
        <taxon>Holdemania</taxon>
    </lineage>
</organism>
<dbReference type="InterPro" id="IPR009057">
    <property type="entry name" value="Homeodomain-like_sf"/>
</dbReference>
<reference evidence="6 7" key="1">
    <citation type="submission" date="2018-08" db="EMBL/GenBank/DDBJ databases">
        <title>A genome reference for cultivated species of the human gut microbiota.</title>
        <authorList>
            <person name="Zou Y."/>
            <person name="Xue W."/>
            <person name="Luo G."/>
        </authorList>
    </citation>
    <scope>NUCLEOTIDE SEQUENCE [LARGE SCALE GENOMIC DNA]</scope>
    <source>
        <strain evidence="6 7">AF24-29</strain>
    </source>
</reference>
<evidence type="ECO:0000313" key="7">
    <source>
        <dbReference type="Proteomes" id="UP000284178"/>
    </source>
</evidence>
<dbReference type="AlphaFoldDB" id="A0A412FIN0"/>